<reference evidence="2 3" key="1">
    <citation type="submission" date="2015-10" db="EMBL/GenBank/DDBJ databases">
        <title>Genome analyses suggest a sexual origin of heterokaryosis in a supposedly ancient asexual fungus.</title>
        <authorList>
            <person name="Ropars J."/>
            <person name="Sedzielewska K."/>
            <person name="Noel J."/>
            <person name="Charron P."/>
            <person name="Farinelli L."/>
            <person name="Marton T."/>
            <person name="Kruger M."/>
            <person name="Pelin A."/>
            <person name="Brachmann A."/>
            <person name="Corradi N."/>
        </authorList>
    </citation>
    <scope>NUCLEOTIDE SEQUENCE [LARGE SCALE GENOMIC DNA]</scope>
    <source>
        <strain evidence="2 3">A4</strain>
    </source>
</reference>
<dbReference type="GO" id="GO:0046983">
    <property type="term" value="F:protein dimerization activity"/>
    <property type="evidence" value="ECO:0007669"/>
    <property type="project" value="InterPro"/>
</dbReference>
<dbReference type="Pfam" id="PF05699">
    <property type="entry name" value="Dimer_Tnp_hAT"/>
    <property type="match status" value="1"/>
</dbReference>
<feature type="domain" description="HAT C-terminal dimerisation" evidence="1">
    <location>
        <begin position="154"/>
        <end position="195"/>
    </location>
</feature>
<protein>
    <recommendedName>
        <fullName evidence="1">HAT C-terminal dimerisation domain-containing protein</fullName>
    </recommendedName>
</protein>
<comment type="caution">
    <text evidence="2">The sequence shown here is derived from an EMBL/GenBank/DDBJ whole genome shotgun (WGS) entry which is preliminary data.</text>
</comment>
<evidence type="ECO:0000313" key="2">
    <source>
        <dbReference type="EMBL" id="PKY50584.1"/>
    </source>
</evidence>
<name>A0A2I1GVM2_9GLOM</name>
<proteinExistence type="predicted"/>
<dbReference type="VEuPathDB" id="FungiDB:FUN_018193"/>
<evidence type="ECO:0000259" key="1">
    <source>
        <dbReference type="Pfam" id="PF05699"/>
    </source>
</evidence>
<evidence type="ECO:0000313" key="3">
    <source>
        <dbReference type="Proteomes" id="UP000234323"/>
    </source>
</evidence>
<dbReference type="InterPro" id="IPR012337">
    <property type="entry name" value="RNaseH-like_sf"/>
</dbReference>
<dbReference type="InterPro" id="IPR008906">
    <property type="entry name" value="HATC_C_dom"/>
</dbReference>
<dbReference type="SUPFAM" id="SSF53098">
    <property type="entry name" value="Ribonuclease H-like"/>
    <property type="match status" value="1"/>
</dbReference>
<dbReference type="EMBL" id="LLXI01000893">
    <property type="protein sequence ID" value="PKY50584.1"/>
    <property type="molecule type" value="Genomic_DNA"/>
</dbReference>
<keyword evidence="3" id="KW-1185">Reference proteome</keyword>
<organism evidence="2 3">
    <name type="scientific">Rhizophagus irregularis</name>
    <dbReference type="NCBI Taxonomy" id="588596"/>
    <lineage>
        <taxon>Eukaryota</taxon>
        <taxon>Fungi</taxon>
        <taxon>Fungi incertae sedis</taxon>
        <taxon>Mucoromycota</taxon>
        <taxon>Glomeromycotina</taxon>
        <taxon>Glomeromycetes</taxon>
        <taxon>Glomerales</taxon>
        <taxon>Glomeraceae</taxon>
        <taxon>Rhizophagus</taxon>
    </lineage>
</organism>
<dbReference type="AlphaFoldDB" id="A0A2I1GVM2"/>
<gene>
    <name evidence="2" type="ORF">RhiirA4_467145</name>
</gene>
<accession>A0A2I1GVM2</accession>
<dbReference type="Proteomes" id="UP000234323">
    <property type="component" value="Unassembled WGS sequence"/>
</dbReference>
<dbReference type="VEuPathDB" id="FungiDB:RhiirA1_476494"/>
<sequence length="199" mass="23384">MNGINSPHKILLPNQTREYEEESQNKTVKTIYTTLQNLRDTGIITIYIYFISIFAKEFVQDLDFFQQQNKPVFPFVEGQLQQLTVFIESNITAPYFAFQVTHDKFSAHIPNHPARSLFNVYQVFNPQYIHLRNIQRKNIRHYSAIMELDNPSNGDYWKSLSVRLPILSSIALNYIWLPISSYAVEHNFSLYNTLLDSNR</sequence>
<dbReference type="VEuPathDB" id="FungiDB:RhiirFUN_013480"/>